<sequence>MKRTLTLSALLPLSLASPLALALGLGQAEVNSTLDAPLRARLPLTDTAGLEAGLLNVSLADAEAYRAAGLARTPLAASVQMDIRRRRGRLVLELTTERPVREPWMDLLLRFDWPGGRQLREVTLLLDPPDYAAMPTLVAGERAVAGAGAGVEPSPAGSSSRRAGLPAASRAPADPARVRSGDTLWAVAGRLRPDSGISMNQMMLALVQANPEVFPTGNINDMRAGFTLVVPSREAIASRPAARADELVQAMNRAWADRGGAAPAPVPLEGGAPTEAVAGAPEAAAEATGAPSAPDGVEDEAAASPRLRLLTEEQAAGGRVPGEEGDGAVDGGASTGESAGESAGEPEARVTLDPAVLAEVTGQGALDEDERLLRLERRWQESRETLSRVQAERDALEDEMGDLRAELEALRERVAALAAGGAGVDAEGAGGVVPPQASSGTEADAPATPWWGALYQGAVERPWMLGGAGIAALLALWALVRRRRSEDDETSAFPFGEVQVAVPGGERPRDGAASAAGEPAVPSVRAGMPQAEAINEADIFIAYGRFDQARELLEAGLAREPERDDLRLKLMRVQLERGDRVAAEAEAARLLEADDPAIRGEAERLMGRQAPPAAGQRAVFSAAGERPPRLFGEHGGAADDADPGPPHQEAPAAEAASGEAPSAPEPSVPPAPDAGRLEEGGAPAPEEPPMPQVSTRVKDDGSEIIDYRPPPLEPSAAPGQSGSDDAPGEAGGHGDRQAGDGWAVEEVAFPPLGGDNADSDDAASSAATLTEARHLIEVGEVREARRLLERFLEEAADPGAREEARDLLDRYQP</sequence>
<feature type="region of interest" description="Disordered" evidence="2">
    <location>
        <begin position="148"/>
        <end position="176"/>
    </location>
</feature>
<organism evidence="5 6">
    <name type="scientific">Halomonas koreensis</name>
    <dbReference type="NCBI Taxonomy" id="245385"/>
    <lineage>
        <taxon>Bacteria</taxon>
        <taxon>Pseudomonadati</taxon>
        <taxon>Pseudomonadota</taxon>
        <taxon>Gammaproteobacteria</taxon>
        <taxon>Oceanospirillales</taxon>
        <taxon>Halomonadaceae</taxon>
        <taxon>Halomonas</taxon>
    </lineage>
</organism>
<feature type="region of interest" description="Disordered" evidence="2">
    <location>
        <begin position="794"/>
        <end position="813"/>
    </location>
</feature>
<keyword evidence="1" id="KW-0175">Coiled coil</keyword>
<dbReference type="PROSITE" id="PS51782">
    <property type="entry name" value="LYSM"/>
    <property type="match status" value="1"/>
</dbReference>
<feature type="compositionally biased region" description="Low complexity" evidence="2">
    <location>
        <begin position="335"/>
        <end position="345"/>
    </location>
</feature>
<dbReference type="Gene3D" id="1.25.40.10">
    <property type="entry name" value="Tetratricopeptide repeat domain"/>
    <property type="match status" value="1"/>
</dbReference>
<dbReference type="InterPro" id="IPR057840">
    <property type="entry name" value="FimV_N"/>
</dbReference>
<dbReference type="Pfam" id="PF25800">
    <property type="entry name" value="FimV_N"/>
    <property type="match status" value="1"/>
</dbReference>
<dbReference type="InterPro" id="IPR011990">
    <property type="entry name" value="TPR-like_helical_dom_sf"/>
</dbReference>
<accession>A0ABU1G3D2</accession>
<dbReference type="SUPFAM" id="SSF48452">
    <property type="entry name" value="TPR-like"/>
    <property type="match status" value="1"/>
</dbReference>
<feature type="domain" description="LysM" evidence="4">
    <location>
        <begin position="174"/>
        <end position="230"/>
    </location>
</feature>
<dbReference type="Proteomes" id="UP001264519">
    <property type="component" value="Unassembled WGS sequence"/>
</dbReference>
<feature type="region of interest" description="Disordered" evidence="2">
    <location>
        <begin position="280"/>
        <end position="301"/>
    </location>
</feature>
<reference evidence="5 6" key="1">
    <citation type="submission" date="2023-04" db="EMBL/GenBank/DDBJ databases">
        <title>A long-awaited taxogenomic arrangement of the family Halomonadaceae.</title>
        <authorList>
            <person name="De La Haba R."/>
            <person name="Chuvochina M."/>
            <person name="Wittouck S."/>
            <person name="Arahal D.R."/>
            <person name="Sanchez-Porro C."/>
            <person name="Hugenholtz P."/>
            <person name="Ventosa A."/>
        </authorList>
    </citation>
    <scope>NUCLEOTIDE SEQUENCE [LARGE SCALE GENOMIC DNA]</scope>
    <source>
        <strain evidence="5 6">DSM 23530</strain>
    </source>
</reference>
<feature type="region of interest" description="Disordered" evidence="2">
    <location>
        <begin position="626"/>
        <end position="766"/>
    </location>
</feature>
<evidence type="ECO:0000256" key="2">
    <source>
        <dbReference type="SAM" id="MobiDB-lite"/>
    </source>
</evidence>
<comment type="caution">
    <text evidence="5">The sequence shown here is derived from an EMBL/GenBank/DDBJ whole genome shotgun (WGS) entry which is preliminary data.</text>
</comment>
<dbReference type="NCBIfam" id="TIGR03505">
    <property type="entry name" value="FimV_core"/>
    <property type="match status" value="1"/>
</dbReference>
<feature type="region of interest" description="Disordered" evidence="2">
    <location>
        <begin position="425"/>
        <end position="445"/>
    </location>
</feature>
<feature type="coiled-coil region" evidence="1">
    <location>
        <begin position="372"/>
        <end position="420"/>
    </location>
</feature>
<feature type="chain" id="PRO_5045960265" evidence="3">
    <location>
        <begin position="23"/>
        <end position="813"/>
    </location>
</feature>
<name>A0ABU1G3D2_9GAMM</name>
<evidence type="ECO:0000313" key="5">
    <source>
        <dbReference type="EMBL" id="MDR5867012.1"/>
    </source>
</evidence>
<evidence type="ECO:0000313" key="6">
    <source>
        <dbReference type="Proteomes" id="UP001264519"/>
    </source>
</evidence>
<evidence type="ECO:0000256" key="3">
    <source>
        <dbReference type="SAM" id="SignalP"/>
    </source>
</evidence>
<gene>
    <name evidence="5" type="ORF">QC818_09460</name>
</gene>
<dbReference type="InterPro" id="IPR020012">
    <property type="entry name" value="LysM_FimV"/>
</dbReference>
<feature type="region of interest" description="Disordered" evidence="2">
    <location>
        <begin position="495"/>
        <end position="523"/>
    </location>
</feature>
<dbReference type="Gene3D" id="1.20.58.2200">
    <property type="match status" value="1"/>
</dbReference>
<keyword evidence="3" id="KW-0732">Signal</keyword>
<feature type="region of interest" description="Disordered" evidence="2">
    <location>
        <begin position="315"/>
        <end position="351"/>
    </location>
</feature>
<proteinExistence type="predicted"/>
<dbReference type="InterPro" id="IPR018392">
    <property type="entry name" value="LysM"/>
</dbReference>
<feature type="compositionally biased region" description="Low complexity" evidence="2">
    <location>
        <begin position="280"/>
        <end position="294"/>
    </location>
</feature>
<evidence type="ECO:0000256" key="1">
    <source>
        <dbReference type="SAM" id="Coils"/>
    </source>
</evidence>
<feature type="signal peptide" evidence="3">
    <location>
        <begin position="1"/>
        <end position="22"/>
    </location>
</feature>
<dbReference type="RefSeq" id="WP_309652610.1">
    <property type="nucleotide sequence ID" value="NZ_JARWAK010000007.1"/>
</dbReference>
<feature type="compositionally biased region" description="Pro residues" evidence="2">
    <location>
        <begin position="663"/>
        <end position="672"/>
    </location>
</feature>
<keyword evidence="6" id="KW-1185">Reference proteome</keyword>
<evidence type="ECO:0000259" key="4">
    <source>
        <dbReference type="PROSITE" id="PS51782"/>
    </source>
</evidence>
<feature type="compositionally biased region" description="Low complexity" evidence="2">
    <location>
        <begin position="148"/>
        <end position="175"/>
    </location>
</feature>
<dbReference type="EMBL" id="JARWAK010000007">
    <property type="protein sequence ID" value="MDR5867012.1"/>
    <property type="molecule type" value="Genomic_DNA"/>
</dbReference>
<dbReference type="InterPro" id="IPR038440">
    <property type="entry name" value="FimV_C_sf"/>
</dbReference>
<dbReference type="CDD" id="cd00118">
    <property type="entry name" value="LysM"/>
    <property type="match status" value="1"/>
</dbReference>
<protein>
    <submittedName>
        <fullName evidence="5">FimV/HubP family polar landmark protein</fullName>
    </submittedName>
</protein>
<feature type="compositionally biased region" description="Low complexity" evidence="2">
    <location>
        <begin position="649"/>
        <end position="662"/>
    </location>
</feature>
<dbReference type="Pfam" id="PF14559">
    <property type="entry name" value="TPR_19"/>
    <property type="match status" value="1"/>
</dbReference>